<sequence length="207" mass="22808">MKWEGPATGKRGRRQSYGDPAIQSCLTMKVLLGMALRQTTGFVEGLLRLIGLDWRVPDFSTLRRRQKTPAVIIPYRGSNGPLHLLIDSTGIKVEGEGECNARKHGGAKRRVWRKVHPGIDEQTLEVRAIEVTSSDIGDAPMLPELLGQIAPHHEVASVTADRAHETRKSHEAIADRGAAAVIPPRRNAKHWKEITEGATARNEALRA</sequence>
<accession>A0A1H4GES1</accession>
<name>A0A1H4GES1_9RHOB</name>
<dbReference type="AlphaFoldDB" id="A0A1H4GES1"/>
<protein>
    <submittedName>
        <fullName evidence="2">Transposase DDE domain-containing protein</fullName>
    </submittedName>
</protein>
<dbReference type="NCBIfam" id="NF033579">
    <property type="entry name" value="transpos_IS5_2"/>
    <property type="match status" value="1"/>
</dbReference>
<reference evidence="2 3" key="1">
    <citation type="submission" date="2016-10" db="EMBL/GenBank/DDBJ databases">
        <authorList>
            <person name="de Groot N.N."/>
        </authorList>
    </citation>
    <scope>NUCLEOTIDE SEQUENCE [LARGE SCALE GENOMIC DNA]</scope>
    <source>
        <strain evidence="2 3">DSM 15345</strain>
    </source>
</reference>
<keyword evidence="3" id="KW-1185">Reference proteome</keyword>
<organism evidence="2 3">
    <name type="scientific">Rubrimonas cliftonensis</name>
    <dbReference type="NCBI Taxonomy" id="89524"/>
    <lineage>
        <taxon>Bacteria</taxon>
        <taxon>Pseudomonadati</taxon>
        <taxon>Pseudomonadota</taxon>
        <taxon>Alphaproteobacteria</taxon>
        <taxon>Rhodobacterales</taxon>
        <taxon>Paracoccaceae</taxon>
        <taxon>Rubrimonas</taxon>
    </lineage>
</organism>
<dbReference type="PANTHER" id="PTHR34631:SF3">
    <property type="entry name" value="ISSOD12 TRANSPOSASE TNPA_ISSOD12"/>
    <property type="match status" value="1"/>
</dbReference>
<dbReference type="InterPro" id="IPR053520">
    <property type="entry name" value="Transposase_Tn903"/>
</dbReference>
<feature type="domain" description="Transposase DDE" evidence="1">
    <location>
        <begin position="2"/>
        <end position="96"/>
    </location>
</feature>
<evidence type="ECO:0000259" key="1">
    <source>
        <dbReference type="Pfam" id="PF13737"/>
    </source>
</evidence>
<dbReference type="PANTHER" id="PTHR34631">
    <property type="match status" value="1"/>
</dbReference>
<evidence type="ECO:0000313" key="3">
    <source>
        <dbReference type="Proteomes" id="UP000198703"/>
    </source>
</evidence>
<dbReference type="InterPro" id="IPR053172">
    <property type="entry name" value="Tn903_transposase"/>
</dbReference>
<proteinExistence type="predicted"/>
<gene>
    <name evidence="2" type="ORF">SAMN05444370_1612</name>
</gene>
<dbReference type="STRING" id="89524.SAMN05444370_1612"/>
<dbReference type="InterPro" id="IPR025668">
    <property type="entry name" value="Tnp_DDE_dom"/>
</dbReference>
<evidence type="ECO:0000313" key="2">
    <source>
        <dbReference type="EMBL" id="SEB08096.1"/>
    </source>
</evidence>
<dbReference type="EMBL" id="FNQM01000061">
    <property type="protein sequence ID" value="SEB08096.1"/>
    <property type="molecule type" value="Genomic_DNA"/>
</dbReference>
<dbReference type="Proteomes" id="UP000198703">
    <property type="component" value="Unassembled WGS sequence"/>
</dbReference>
<dbReference type="Pfam" id="PF13737">
    <property type="entry name" value="DDE_Tnp_1_5"/>
    <property type="match status" value="1"/>
</dbReference>